<comment type="caution">
    <text evidence="8">Lacks conserved residue(s) required for the propagation of feature annotation.</text>
</comment>
<evidence type="ECO:0000259" key="9">
    <source>
        <dbReference type="PROSITE" id="PS52048"/>
    </source>
</evidence>
<dbReference type="EMBL" id="NBNE01020959">
    <property type="protein sequence ID" value="OWY91146.1"/>
    <property type="molecule type" value="Genomic_DNA"/>
</dbReference>
<dbReference type="PROSITE" id="PS52048">
    <property type="entry name" value="UCH_DOMAIN"/>
    <property type="match status" value="1"/>
</dbReference>
<name>A0A225UEW8_9STRA</name>
<gene>
    <name evidence="10" type="ORF">PHMEG_00040397</name>
</gene>
<dbReference type="PANTHER" id="PTHR10589:SF16">
    <property type="entry name" value="UBIQUITIN CARBOXYL-TERMINAL HYDROLASE ISOZYME L5"/>
    <property type="match status" value="1"/>
</dbReference>
<keyword evidence="7" id="KW-0788">Thiol protease</keyword>
<dbReference type="InterPro" id="IPR038765">
    <property type="entry name" value="Papain-like_cys_pep_sf"/>
</dbReference>
<organism evidence="10 11">
    <name type="scientific">Phytophthora megakarya</name>
    <dbReference type="NCBI Taxonomy" id="4795"/>
    <lineage>
        <taxon>Eukaryota</taxon>
        <taxon>Sar</taxon>
        <taxon>Stramenopiles</taxon>
        <taxon>Oomycota</taxon>
        <taxon>Peronosporomycetes</taxon>
        <taxon>Peronosporales</taxon>
        <taxon>Peronosporaceae</taxon>
        <taxon>Phytophthora</taxon>
    </lineage>
</organism>
<keyword evidence="6 10" id="KW-0378">Hydrolase</keyword>
<evidence type="ECO:0000256" key="2">
    <source>
        <dbReference type="ARBA" id="ARBA00009326"/>
    </source>
</evidence>
<dbReference type="Pfam" id="PF01088">
    <property type="entry name" value="Peptidase_C12"/>
    <property type="match status" value="1"/>
</dbReference>
<dbReference type="PANTHER" id="PTHR10589">
    <property type="entry name" value="UBIQUITIN CARBOXYL-TERMINAL HYDROLASE"/>
    <property type="match status" value="1"/>
</dbReference>
<accession>A0A225UEW8</accession>
<evidence type="ECO:0000256" key="5">
    <source>
        <dbReference type="ARBA" id="ARBA00022786"/>
    </source>
</evidence>
<dbReference type="InterPro" id="IPR036959">
    <property type="entry name" value="Peptidase_C12_UCH_sf"/>
</dbReference>
<evidence type="ECO:0000256" key="8">
    <source>
        <dbReference type="PROSITE-ProRule" id="PRU01393"/>
    </source>
</evidence>
<dbReference type="GO" id="GO:0016579">
    <property type="term" value="P:protein deubiquitination"/>
    <property type="evidence" value="ECO:0007669"/>
    <property type="project" value="TreeGrafter"/>
</dbReference>
<dbReference type="GO" id="GO:0004843">
    <property type="term" value="F:cysteine-type deubiquitinase activity"/>
    <property type="evidence" value="ECO:0007669"/>
    <property type="project" value="UniProtKB-EC"/>
</dbReference>
<dbReference type="Proteomes" id="UP000198211">
    <property type="component" value="Unassembled WGS sequence"/>
</dbReference>
<evidence type="ECO:0000313" key="10">
    <source>
        <dbReference type="EMBL" id="OWY91146.1"/>
    </source>
</evidence>
<keyword evidence="4" id="KW-0645">Protease</keyword>
<dbReference type="AlphaFoldDB" id="A0A225UEW8"/>
<comment type="similarity">
    <text evidence="2 8">Belongs to the peptidase C12 family.</text>
</comment>
<evidence type="ECO:0000256" key="6">
    <source>
        <dbReference type="ARBA" id="ARBA00022801"/>
    </source>
</evidence>
<proteinExistence type="inferred from homology"/>
<keyword evidence="11" id="KW-1185">Reference proteome</keyword>
<dbReference type="Gene3D" id="3.40.532.10">
    <property type="entry name" value="Peptidase C12, ubiquitin carboxyl-terminal hydrolase"/>
    <property type="match status" value="1"/>
</dbReference>
<dbReference type="GO" id="GO:0006511">
    <property type="term" value="P:ubiquitin-dependent protein catabolic process"/>
    <property type="evidence" value="ECO:0007669"/>
    <property type="project" value="InterPro"/>
</dbReference>
<evidence type="ECO:0000256" key="3">
    <source>
        <dbReference type="ARBA" id="ARBA00012759"/>
    </source>
</evidence>
<dbReference type="GO" id="GO:0005737">
    <property type="term" value="C:cytoplasm"/>
    <property type="evidence" value="ECO:0007669"/>
    <property type="project" value="TreeGrafter"/>
</dbReference>
<dbReference type="EC" id="3.4.19.12" evidence="3"/>
<keyword evidence="5" id="KW-0833">Ubl conjugation pathway</keyword>
<evidence type="ECO:0000256" key="7">
    <source>
        <dbReference type="ARBA" id="ARBA00022807"/>
    </source>
</evidence>
<dbReference type="SUPFAM" id="SSF54001">
    <property type="entry name" value="Cysteine proteinases"/>
    <property type="match status" value="1"/>
</dbReference>
<evidence type="ECO:0000313" key="11">
    <source>
        <dbReference type="Proteomes" id="UP000198211"/>
    </source>
</evidence>
<evidence type="ECO:0000256" key="4">
    <source>
        <dbReference type="ARBA" id="ARBA00022670"/>
    </source>
</evidence>
<evidence type="ECO:0000256" key="1">
    <source>
        <dbReference type="ARBA" id="ARBA00000707"/>
    </source>
</evidence>
<reference evidence="11" key="1">
    <citation type="submission" date="2017-03" db="EMBL/GenBank/DDBJ databases">
        <title>Phytopthora megakarya and P. palmivora, two closely related causual agents of cacao black pod achieved similar genome size and gene model numbers by different mechanisms.</title>
        <authorList>
            <person name="Ali S."/>
            <person name="Shao J."/>
            <person name="Larry D.J."/>
            <person name="Kronmiller B."/>
            <person name="Shen D."/>
            <person name="Strem M.D."/>
            <person name="Melnick R.L."/>
            <person name="Guiltinan M.J."/>
            <person name="Tyler B.M."/>
            <person name="Meinhardt L.W."/>
            <person name="Bailey B.A."/>
        </authorList>
    </citation>
    <scope>NUCLEOTIDE SEQUENCE [LARGE SCALE GENOMIC DNA]</scope>
    <source>
        <strain evidence="11">zdho120</strain>
    </source>
</reference>
<dbReference type="OrthoDB" id="92495at2759"/>
<comment type="catalytic activity">
    <reaction evidence="1">
        <text>Thiol-dependent hydrolysis of ester, thioester, amide, peptide and isopeptide bonds formed by the C-terminal Gly of ubiquitin (a 76-residue protein attached to proteins as an intracellular targeting signal).</text>
        <dbReference type="EC" id="3.4.19.12"/>
    </reaction>
</comment>
<feature type="non-terminal residue" evidence="10">
    <location>
        <position position="198"/>
    </location>
</feature>
<protein>
    <recommendedName>
        <fullName evidence="3">ubiquitinyl hydrolase 1</fullName>
        <ecNumber evidence="3">3.4.19.12</ecNumber>
    </recommendedName>
</protein>
<dbReference type="InterPro" id="IPR001578">
    <property type="entry name" value="Peptidase_C12_UCH"/>
</dbReference>
<feature type="domain" description="UCH catalytic" evidence="9">
    <location>
        <begin position="97"/>
        <end position="198"/>
    </location>
</feature>
<sequence length="198" mass="22193">MPEAEFPDDSTIQTFLRGSEVSMTTEEVSKFKEFQEAQNYAATYMRNEQNHCSFEMEGAAINGKAFVTITKTRGWFLAQQKMLVQYQAELRLLTDQYGDELKIDGGVFTALIEDIGVQGVQVEELYTLDEQQFADLSPVYGLVFLFKYEATHGEDSDTPTFATEDDGLFFAKQVISNACATQAILSILLNSQDINLGD</sequence>
<dbReference type="STRING" id="4795.A0A225UEW8"/>
<comment type="caution">
    <text evidence="10">The sequence shown here is derived from an EMBL/GenBank/DDBJ whole genome shotgun (WGS) entry which is preliminary data.</text>
</comment>